<evidence type="ECO:0000313" key="2">
    <source>
        <dbReference type="EMBL" id="WVZ92354.1"/>
    </source>
</evidence>
<sequence>MCRCAENHIVNEAKPAENTWTSPFYYGYNGAGNRPAAAAAAGDAAPHGYDYKASGKGDAGSGARDELPFLWYHEAPRASDHRHAATTTFFHEEAVRVGDHLPFYFPAAAPAALGLLPRHVADSIPFATAALPQVLALLGVSPSSAEAAAMAKTLRTCELPPLAGEPMFCATSLEALVESAKEALGANDVRAVTSTLPRAGAPLQLYTVRAVRPVDGASFVVCHDEVYPYTVYRCHGTGPARAYMKMEGERGGAVTVATVCHTDTSRWNPDHISFKLLGTKPGGAPVCHLMPYGHIIWAKNVKVSPGK</sequence>
<name>A0AAQ3UHH0_PASNO</name>
<proteinExistence type="predicted"/>
<dbReference type="PROSITE" id="PS51277">
    <property type="entry name" value="BURP"/>
    <property type="match status" value="1"/>
</dbReference>
<organism evidence="2 3">
    <name type="scientific">Paspalum notatum var. saurae</name>
    <dbReference type="NCBI Taxonomy" id="547442"/>
    <lineage>
        <taxon>Eukaryota</taxon>
        <taxon>Viridiplantae</taxon>
        <taxon>Streptophyta</taxon>
        <taxon>Embryophyta</taxon>
        <taxon>Tracheophyta</taxon>
        <taxon>Spermatophyta</taxon>
        <taxon>Magnoliopsida</taxon>
        <taxon>Liliopsida</taxon>
        <taxon>Poales</taxon>
        <taxon>Poaceae</taxon>
        <taxon>PACMAD clade</taxon>
        <taxon>Panicoideae</taxon>
        <taxon>Andropogonodae</taxon>
        <taxon>Paspaleae</taxon>
        <taxon>Paspalinae</taxon>
        <taxon>Paspalum</taxon>
    </lineage>
</organism>
<gene>
    <name evidence="2" type="ORF">U9M48_038427</name>
</gene>
<dbReference type="SMART" id="SM01045">
    <property type="entry name" value="BURP"/>
    <property type="match status" value="1"/>
</dbReference>
<dbReference type="PANTHER" id="PTHR31236">
    <property type="entry name" value="BURP DOMAIN PROTEIN USPL1-LIKE"/>
    <property type="match status" value="1"/>
</dbReference>
<accession>A0AAQ3UHH0</accession>
<evidence type="ECO:0000259" key="1">
    <source>
        <dbReference type="PROSITE" id="PS51277"/>
    </source>
</evidence>
<dbReference type="Proteomes" id="UP001341281">
    <property type="component" value="Chromosome 09"/>
</dbReference>
<protein>
    <recommendedName>
        <fullName evidence="1">BURP domain-containing protein</fullName>
    </recommendedName>
</protein>
<keyword evidence="3" id="KW-1185">Reference proteome</keyword>
<reference evidence="2 3" key="1">
    <citation type="submission" date="2024-02" db="EMBL/GenBank/DDBJ databases">
        <title>High-quality chromosome-scale genome assembly of Pensacola bahiagrass (Paspalum notatum Flugge var. saurae).</title>
        <authorList>
            <person name="Vega J.M."/>
            <person name="Podio M."/>
            <person name="Orjuela J."/>
            <person name="Siena L.A."/>
            <person name="Pessino S.C."/>
            <person name="Combes M.C."/>
            <person name="Mariac C."/>
            <person name="Albertini E."/>
            <person name="Pupilli F."/>
            <person name="Ortiz J.P.A."/>
            <person name="Leblanc O."/>
        </authorList>
    </citation>
    <scope>NUCLEOTIDE SEQUENCE [LARGE SCALE GENOMIC DNA]</scope>
    <source>
        <strain evidence="2">R1</strain>
        <tissue evidence="2">Leaf</tissue>
    </source>
</reference>
<evidence type="ECO:0000313" key="3">
    <source>
        <dbReference type="Proteomes" id="UP001341281"/>
    </source>
</evidence>
<dbReference type="AlphaFoldDB" id="A0AAQ3UHH0"/>
<dbReference type="InterPro" id="IPR004873">
    <property type="entry name" value="BURP_dom"/>
</dbReference>
<feature type="domain" description="BURP" evidence="1">
    <location>
        <begin position="89"/>
        <end position="300"/>
    </location>
</feature>
<dbReference type="PANTHER" id="PTHR31236:SF10">
    <property type="entry name" value="BURP DOMAIN-CONTAINING PROTEIN 13"/>
    <property type="match status" value="1"/>
</dbReference>
<dbReference type="InterPro" id="IPR044816">
    <property type="entry name" value="BURP"/>
</dbReference>
<dbReference type="GO" id="GO:0009555">
    <property type="term" value="P:pollen development"/>
    <property type="evidence" value="ECO:0007669"/>
    <property type="project" value="TreeGrafter"/>
</dbReference>
<dbReference type="EMBL" id="CP144753">
    <property type="protein sequence ID" value="WVZ92354.1"/>
    <property type="molecule type" value="Genomic_DNA"/>
</dbReference>
<dbReference type="Pfam" id="PF03181">
    <property type="entry name" value="BURP"/>
    <property type="match status" value="1"/>
</dbReference>